<dbReference type="Gene3D" id="3.20.20.450">
    <property type="entry name" value="EAL domain"/>
    <property type="match status" value="1"/>
</dbReference>
<comment type="caution">
    <text evidence="11">The sequence shown here is derived from an EMBL/GenBank/DDBJ whole genome shotgun (WGS) entry which is preliminary data.</text>
</comment>
<name>A0ABP7SKP4_9BURK</name>
<dbReference type="PROSITE" id="PS50113">
    <property type="entry name" value="PAC"/>
    <property type="match status" value="2"/>
</dbReference>
<dbReference type="SMART" id="SM00091">
    <property type="entry name" value="PAS"/>
    <property type="match status" value="2"/>
</dbReference>
<protein>
    <recommendedName>
        <fullName evidence="13">PAS domain S-box-containing protein/diguanylate cyclase (GGDEF) domain-containing protein</fullName>
    </recommendedName>
</protein>
<dbReference type="EMBL" id="BAAAZE010000002">
    <property type="protein sequence ID" value="GAA4012961.1"/>
    <property type="molecule type" value="Genomic_DNA"/>
</dbReference>
<dbReference type="Pfam" id="PF00990">
    <property type="entry name" value="GGDEF"/>
    <property type="match status" value="1"/>
</dbReference>
<evidence type="ECO:0000256" key="2">
    <source>
        <dbReference type="ARBA" id="ARBA00022475"/>
    </source>
</evidence>
<dbReference type="Pfam" id="PF00989">
    <property type="entry name" value="PAS"/>
    <property type="match status" value="1"/>
</dbReference>
<dbReference type="InterPro" id="IPR035965">
    <property type="entry name" value="PAS-like_dom_sf"/>
</dbReference>
<dbReference type="InterPro" id="IPR000160">
    <property type="entry name" value="GGDEF_dom"/>
</dbReference>
<dbReference type="SUPFAM" id="SSF55073">
    <property type="entry name" value="Nucleotide cyclase"/>
    <property type="match status" value="1"/>
</dbReference>
<dbReference type="PROSITE" id="PS50887">
    <property type="entry name" value="GGDEF"/>
    <property type="match status" value="1"/>
</dbReference>
<dbReference type="RefSeq" id="WP_344761511.1">
    <property type="nucleotide sequence ID" value="NZ_BAAAZE010000002.1"/>
</dbReference>
<dbReference type="CDD" id="cd01948">
    <property type="entry name" value="EAL"/>
    <property type="match status" value="1"/>
</dbReference>
<comment type="subcellular location">
    <subcellularLocation>
        <location evidence="1">Cell membrane</location>
        <topology evidence="1">Multi-pass membrane protein</topology>
    </subcellularLocation>
</comment>
<keyword evidence="2" id="KW-1003">Cell membrane</keyword>
<feature type="domain" description="PAC" evidence="8">
    <location>
        <begin position="442"/>
        <end position="494"/>
    </location>
</feature>
<dbReference type="PANTHER" id="PTHR44757">
    <property type="entry name" value="DIGUANYLATE CYCLASE DGCP"/>
    <property type="match status" value="1"/>
</dbReference>
<dbReference type="Proteomes" id="UP001501353">
    <property type="component" value="Unassembled WGS sequence"/>
</dbReference>
<dbReference type="InterPro" id="IPR052155">
    <property type="entry name" value="Biofilm_reg_signaling"/>
</dbReference>
<keyword evidence="12" id="KW-1185">Reference proteome</keyword>
<feature type="domain" description="PAS" evidence="7">
    <location>
        <begin position="495"/>
        <end position="565"/>
    </location>
</feature>
<feature type="domain" description="PAC" evidence="8">
    <location>
        <begin position="566"/>
        <end position="617"/>
    </location>
</feature>
<gene>
    <name evidence="11" type="ORF">GCM10022212_03650</name>
</gene>
<dbReference type="InterPro" id="IPR000014">
    <property type="entry name" value="PAS"/>
</dbReference>
<dbReference type="Pfam" id="PF02743">
    <property type="entry name" value="dCache_1"/>
    <property type="match status" value="1"/>
</dbReference>
<evidence type="ECO:0000259" key="10">
    <source>
        <dbReference type="PROSITE" id="PS50887"/>
    </source>
</evidence>
<feature type="transmembrane region" description="Helical" evidence="6">
    <location>
        <begin position="288"/>
        <end position="310"/>
    </location>
</feature>
<dbReference type="Gene3D" id="2.10.70.100">
    <property type="match status" value="1"/>
</dbReference>
<dbReference type="SMART" id="SM00052">
    <property type="entry name" value="EAL"/>
    <property type="match status" value="1"/>
</dbReference>
<evidence type="ECO:0008006" key="13">
    <source>
        <dbReference type="Google" id="ProtNLM"/>
    </source>
</evidence>
<dbReference type="PROSITE" id="PS50883">
    <property type="entry name" value="EAL"/>
    <property type="match status" value="1"/>
</dbReference>
<proteinExistence type="predicted"/>
<dbReference type="PANTHER" id="PTHR44757:SF2">
    <property type="entry name" value="BIOFILM ARCHITECTURE MAINTENANCE PROTEIN MBAA"/>
    <property type="match status" value="1"/>
</dbReference>
<dbReference type="InterPro" id="IPR013767">
    <property type="entry name" value="PAS_fold"/>
</dbReference>
<reference evidence="12" key="1">
    <citation type="journal article" date="2019" name="Int. J. Syst. Evol. Microbiol.">
        <title>The Global Catalogue of Microorganisms (GCM) 10K type strain sequencing project: providing services to taxonomists for standard genome sequencing and annotation.</title>
        <authorList>
            <consortium name="The Broad Institute Genomics Platform"/>
            <consortium name="The Broad Institute Genome Sequencing Center for Infectious Disease"/>
            <person name="Wu L."/>
            <person name="Ma J."/>
        </authorList>
    </citation>
    <scope>NUCLEOTIDE SEQUENCE [LARGE SCALE GENOMIC DNA]</scope>
    <source>
        <strain evidence="12">JCM 16673</strain>
    </source>
</reference>
<keyword evidence="5 6" id="KW-0472">Membrane</keyword>
<evidence type="ECO:0000313" key="11">
    <source>
        <dbReference type="EMBL" id="GAA4012961.1"/>
    </source>
</evidence>
<dbReference type="SUPFAM" id="SSF141868">
    <property type="entry name" value="EAL domain-like"/>
    <property type="match status" value="1"/>
</dbReference>
<dbReference type="InterPro" id="IPR029787">
    <property type="entry name" value="Nucleotide_cyclase"/>
</dbReference>
<evidence type="ECO:0000256" key="3">
    <source>
        <dbReference type="ARBA" id="ARBA00022692"/>
    </source>
</evidence>
<evidence type="ECO:0000256" key="6">
    <source>
        <dbReference type="SAM" id="Phobius"/>
    </source>
</evidence>
<keyword evidence="3 6" id="KW-0812">Transmembrane</keyword>
<dbReference type="Pfam" id="PF08447">
    <property type="entry name" value="PAS_3"/>
    <property type="match status" value="1"/>
</dbReference>
<evidence type="ECO:0000259" key="8">
    <source>
        <dbReference type="PROSITE" id="PS50113"/>
    </source>
</evidence>
<evidence type="ECO:0000313" key="12">
    <source>
        <dbReference type="Proteomes" id="UP001501353"/>
    </source>
</evidence>
<dbReference type="InterPro" id="IPR035919">
    <property type="entry name" value="EAL_sf"/>
</dbReference>
<dbReference type="SMART" id="SM00267">
    <property type="entry name" value="GGDEF"/>
    <property type="match status" value="1"/>
</dbReference>
<dbReference type="CDD" id="cd00130">
    <property type="entry name" value="PAS"/>
    <property type="match status" value="2"/>
</dbReference>
<dbReference type="InterPro" id="IPR001610">
    <property type="entry name" value="PAC"/>
</dbReference>
<dbReference type="InterPro" id="IPR013655">
    <property type="entry name" value="PAS_fold_3"/>
</dbReference>
<dbReference type="SMART" id="SM00086">
    <property type="entry name" value="PAC"/>
    <property type="match status" value="2"/>
</dbReference>
<dbReference type="Gene3D" id="6.10.340.10">
    <property type="match status" value="1"/>
</dbReference>
<dbReference type="InterPro" id="IPR033479">
    <property type="entry name" value="dCache_1"/>
</dbReference>
<dbReference type="CDD" id="cd01949">
    <property type="entry name" value="GGDEF"/>
    <property type="match status" value="1"/>
</dbReference>
<dbReference type="Pfam" id="PF00563">
    <property type="entry name" value="EAL"/>
    <property type="match status" value="1"/>
</dbReference>
<dbReference type="NCBIfam" id="TIGR00229">
    <property type="entry name" value="sensory_box"/>
    <property type="match status" value="2"/>
</dbReference>
<evidence type="ECO:0000256" key="1">
    <source>
        <dbReference type="ARBA" id="ARBA00004651"/>
    </source>
</evidence>
<dbReference type="SUPFAM" id="SSF55785">
    <property type="entry name" value="PYP-like sensor domain (PAS domain)"/>
    <property type="match status" value="2"/>
</dbReference>
<dbReference type="InterPro" id="IPR043128">
    <property type="entry name" value="Rev_trsase/Diguanyl_cyclase"/>
</dbReference>
<evidence type="ECO:0000256" key="5">
    <source>
        <dbReference type="ARBA" id="ARBA00023136"/>
    </source>
</evidence>
<sequence>MNVIHPQAARPKQKIRLRALLILLAFIAVAPGVAINLYTSLVLQRDALLRAQQEIDSVARLVAANQDQLIGGVRQILTTVASGPSVRRNDLRVICGEYLRNVKAASPGYAAIGLFDLQGNMECESGASVVRVRDDQQPLLRQVAESGKFQVGDYQNGVTPGRDLLDFAMPVYDYDSQLRGVAFATLDLDFFATQLKSVSLSERFHIRISDSGGHLLFSSGNVRDPIGTPDIEQVIRTQLPTSSNNPFMTTDVHGAQWLHVQKWVSGDALVVDVSVLQSDLVAVANQQLIVQFVLLAAASLFGFLLAWLIARRSLEQPVARLLERMHRAEQDIVGNADNDLPATPPANAEFAELDAGFSSMLAKLRSNQRQLIEAQEITRVGFYAMDLVRREYTASPILFAILGLDTATERISQDDYERLIHPDDLAQVRQRRTGLVEGKTSSNMQYRIIRPDGGVRWIDVFGVIERDAAGKAVRYSGAIQDITERKLAEQAALANENRFRLLFENSLDGVVHAYANGMVLAANSAACKIFGMTEEQLCSHTRADLVFSGDTRLAAMLVERATSGNTRGELTMVRGDGSLFEAELTSSLYTDANGIEVTSLVMRDSTERIRTEREIHQLAFFDALTELPNRRLLLDRLSLLLASAQRSGEIGGVLFIDLDHFKNVNDARGHATGDALLRLVAQRLAGLLRTEDTVARIGGDEFVVLLPRLAADMLTGTRQSMAVAEKIREALSRPFLIDGQSYLSGGSIGVTLLPKPGQTTEDLLREADTAMYRAKSAGRNRIAFFEAAMQSDVEQRLALENDLAEAIGTDQLEMFLQPQFDAAGQPDGCEMLMRWTHPVRGPVSPAVFIPAAEESGLILPLGDWVLREGCRTVLRLQEAGHPLPVSINVSPRQFRQIDFAGQVKAILAETGADASQLIFEVTEGLLIENLEETILRMHELVSIGIRFSIDDFGTGYSSLGYLRRLPLYELKIDRSFVQDTPGNPDNPGDTAIVQTILSMAGHLGLRVVAEGVETREQADFLKAAGCTALQGYLLARPMPVAAWLQWQ</sequence>
<feature type="domain" description="GGDEF" evidence="10">
    <location>
        <begin position="649"/>
        <end position="787"/>
    </location>
</feature>
<dbReference type="CDD" id="cd18773">
    <property type="entry name" value="PDC1_HK_sensor"/>
    <property type="match status" value="1"/>
</dbReference>
<evidence type="ECO:0000256" key="4">
    <source>
        <dbReference type="ARBA" id="ARBA00022989"/>
    </source>
</evidence>
<dbReference type="Gene3D" id="3.30.70.270">
    <property type="match status" value="1"/>
</dbReference>
<dbReference type="InterPro" id="IPR001633">
    <property type="entry name" value="EAL_dom"/>
</dbReference>
<organism evidence="11 12">
    <name type="scientific">Actimicrobium antarcticum</name>
    <dbReference type="NCBI Taxonomy" id="1051899"/>
    <lineage>
        <taxon>Bacteria</taxon>
        <taxon>Pseudomonadati</taxon>
        <taxon>Pseudomonadota</taxon>
        <taxon>Betaproteobacteria</taxon>
        <taxon>Burkholderiales</taxon>
        <taxon>Oxalobacteraceae</taxon>
        <taxon>Actimicrobium</taxon>
    </lineage>
</organism>
<dbReference type="Gene3D" id="3.30.450.20">
    <property type="entry name" value="PAS domain"/>
    <property type="match status" value="3"/>
</dbReference>
<dbReference type="InterPro" id="IPR000700">
    <property type="entry name" value="PAS-assoc_C"/>
</dbReference>
<dbReference type="NCBIfam" id="TIGR00254">
    <property type="entry name" value="GGDEF"/>
    <property type="match status" value="1"/>
</dbReference>
<keyword evidence="4 6" id="KW-1133">Transmembrane helix</keyword>
<accession>A0ABP7SKP4</accession>
<evidence type="ECO:0000259" key="9">
    <source>
        <dbReference type="PROSITE" id="PS50883"/>
    </source>
</evidence>
<feature type="domain" description="EAL" evidence="9">
    <location>
        <begin position="796"/>
        <end position="1047"/>
    </location>
</feature>
<evidence type="ECO:0000259" key="7">
    <source>
        <dbReference type="PROSITE" id="PS50112"/>
    </source>
</evidence>
<dbReference type="PROSITE" id="PS50112">
    <property type="entry name" value="PAS"/>
    <property type="match status" value="1"/>
</dbReference>